<evidence type="ECO:0000313" key="3">
    <source>
        <dbReference type="Proteomes" id="UP000758603"/>
    </source>
</evidence>
<proteinExistence type="predicted"/>
<evidence type="ECO:0000313" key="2">
    <source>
        <dbReference type="EMBL" id="KAH6659368.1"/>
    </source>
</evidence>
<dbReference type="AlphaFoldDB" id="A0A9P8UVX8"/>
<dbReference type="GeneID" id="70135086"/>
<keyword evidence="1" id="KW-0472">Membrane</keyword>
<keyword evidence="1" id="KW-0812">Transmembrane</keyword>
<accession>A0A9P8UVX8</accession>
<feature type="transmembrane region" description="Helical" evidence="1">
    <location>
        <begin position="86"/>
        <end position="110"/>
    </location>
</feature>
<sequence>MSANYINNYWAQKQHSVATAYPTATPISVSPLGLQIALGQTDAFAMTIILVMIYWIFGSFSLSVLMNEPKSFLSNLAPQIKNKRSYLFHVLALLICFPILALLWPVLLAVELYRATQKQRDEDGTEDAVRACLLDGTLRPLPYLDDQNQQSWIINAHGDEMIAQLT</sequence>
<dbReference type="Proteomes" id="UP000758603">
    <property type="component" value="Unassembled WGS sequence"/>
</dbReference>
<gene>
    <name evidence="2" type="ORF">BKA67DRAFT_652599</name>
</gene>
<keyword evidence="1" id="KW-1133">Transmembrane helix</keyword>
<keyword evidence="3" id="KW-1185">Reference proteome</keyword>
<organism evidence="2 3">
    <name type="scientific">Truncatella angustata</name>
    <dbReference type="NCBI Taxonomy" id="152316"/>
    <lineage>
        <taxon>Eukaryota</taxon>
        <taxon>Fungi</taxon>
        <taxon>Dikarya</taxon>
        <taxon>Ascomycota</taxon>
        <taxon>Pezizomycotina</taxon>
        <taxon>Sordariomycetes</taxon>
        <taxon>Xylariomycetidae</taxon>
        <taxon>Amphisphaeriales</taxon>
        <taxon>Sporocadaceae</taxon>
        <taxon>Truncatella</taxon>
    </lineage>
</organism>
<reference evidence="2" key="1">
    <citation type="journal article" date="2021" name="Nat. Commun.">
        <title>Genetic determinants of endophytism in the Arabidopsis root mycobiome.</title>
        <authorList>
            <person name="Mesny F."/>
            <person name="Miyauchi S."/>
            <person name="Thiergart T."/>
            <person name="Pickel B."/>
            <person name="Atanasova L."/>
            <person name="Karlsson M."/>
            <person name="Huettel B."/>
            <person name="Barry K.W."/>
            <person name="Haridas S."/>
            <person name="Chen C."/>
            <person name="Bauer D."/>
            <person name="Andreopoulos W."/>
            <person name="Pangilinan J."/>
            <person name="LaButti K."/>
            <person name="Riley R."/>
            <person name="Lipzen A."/>
            <person name="Clum A."/>
            <person name="Drula E."/>
            <person name="Henrissat B."/>
            <person name="Kohler A."/>
            <person name="Grigoriev I.V."/>
            <person name="Martin F.M."/>
            <person name="Hacquard S."/>
        </authorList>
    </citation>
    <scope>NUCLEOTIDE SEQUENCE</scope>
    <source>
        <strain evidence="2">MPI-SDFR-AT-0073</strain>
    </source>
</reference>
<dbReference type="RefSeq" id="XP_045963499.1">
    <property type="nucleotide sequence ID" value="XM_046106195.1"/>
</dbReference>
<name>A0A9P8UVX8_9PEZI</name>
<evidence type="ECO:0000256" key="1">
    <source>
        <dbReference type="SAM" id="Phobius"/>
    </source>
</evidence>
<protein>
    <submittedName>
        <fullName evidence="2">Uncharacterized protein</fullName>
    </submittedName>
</protein>
<comment type="caution">
    <text evidence="2">The sequence shown here is derived from an EMBL/GenBank/DDBJ whole genome shotgun (WGS) entry which is preliminary data.</text>
</comment>
<feature type="transmembrane region" description="Helical" evidence="1">
    <location>
        <begin position="43"/>
        <end position="66"/>
    </location>
</feature>
<dbReference type="EMBL" id="JAGPXC010000001">
    <property type="protein sequence ID" value="KAH6659368.1"/>
    <property type="molecule type" value="Genomic_DNA"/>
</dbReference>